<keyword evidence="1" id="KW-0175">Coiled coil</keyword>
<feature type="coiled-coil region" evidence="1">
    <location>
        <begin position="4"/>
        <end position="31"/>
    </location>
</feature>
<comment type="caution">
    <text evidence="2">The sequence shown here is derived from an EMBL/GenBank/DDBJ whole genome shotgun (WGS) entry which is preliminary data.</text>
</comment>
<reference evidence="2 3" key="1">
    <citation type="journal article" date="2015" name="Nature">
        <title>rRNA introns, odd ribosomes, and small enigmatic genomes across a large radiation of phyla.</title>
        <authorList>
            <person name="Brown C.T."/>
            <person name="Hug L.A."/>
            <person name="Thomas B.C."/>
            <person name="Sharon I."/>
            <person name="Castelle C.J."/>
            <person name="Singh A."/>
            <person name="Wilkins M.J."/>
            <person name="Williams K.H."/>
            <person name="Banfield J.F."/>
        </authorList>
    </citation>
    <scope>NUCLEOTIDE SEQUENCE [LARGE SCALE GENOMIC DNA]</scope>
</reference>
<evidence type="ECO:0000313" key="2">
    <source>
        <dbReference type="EMBL" id="KKT71985.1"/>
    </source>
</evidence>
<organism evidence="2 3">
    <name type="scientific">Candidatus Uhrbacteria bacterium GW2011_GWF2_44_350</name>
    <dbReference type="NCBI Taxonomy" id="1619000"/>
    <lineage>
        <taxon>Bacteria</taxon>
        <taxon>Candidatus Uhriibacteriota</taxon>
    </lineage>
</organism>
<evidence type="ECO:0000256" key="1">
    <source>
        <dbReference type="SAM" id="Coils"/>
    </source>
</evidence>
<accession>A0A0G1JKS9</accession>
<sequence>MSNIIEIKEKINHLQKRLKELTGRFKSVKKEIVQIRGKVSAIQDEEKVFELKQKIDSL</sequence>
<protein>
    <submittedName>
        <fullName evidence="2">Uncharacterized protein</fullName>
    </submittedName>
</protein>
<dbReference type="Proteomes" id="UP000034154">
    <property type="component" value="Unassembled WGS sequence"/>
</dbReference>
<evidence type="ECO:0000313" key="3">
    <source>
        <dbReference type="Proteomes" id="UP000034154"/>
    </source>
</evidence>
<name>A0A0G1JKS9_9BACT</name>
<proteinExistence type="predicted"/>
<dbReference type="AlphaFoldDB" id="A0A0G1JKS9"/>
<dbReference type="EMBL" id="LCJB01000003">
    <property type="protein sequence ID" value="KKT71985.1"/>
    <property type="molecule type" value="Genomic_DNA"/>
</dbReference>
<gene>
    <name evidence="2" type="ORF">UW63_C0003G0002</name>
</gene>